<comment type="function">
    <text evidence="3">Bifunctional enzyme that catalyzes both the deamination of dCTP to dUTP and the hydrolysis of dUTP to dUMP without releasing the toxic dUTP intermediate.</text>
</comment>
<feature type="binding site" evidence="3">
    <location>
        <position position="163"/>
    </location>
    <ligand>
        <name>dCTP</name>
        <dbReference type="ChEBI" id="CHEBI:61481"/>
    </ligand>
</feature>
<evidence type="ECO:0000256" key="3">
    <source>
        <dbReference type="HAMAP-Rule" id="MF_00146"/>
    </source>
</evidence>
<dbReference type="InterPro" id="IPR036157">
    <property type="entry name" value="dUTPase-like_sf"/>
</dbReference>
<feature type="binding site" evidence="3">
    <location>
        <position position="142"/>
    </location>
    <ligand>
        <name>dCTP</name>
        <dbReference type="ChEBI" id="CHEBI:61481"/>
    </ligand>
</feature>
<comment type="pathway">
    <text evidence="3">Pyrimidine metabolism; dUMP biosynthesis; dUMP from dCTP: step 1/1.</text>
</comment>
<organism evidence="4">
    <name type="scientific">Aquifex aeolicus</name>
    <dbReference type="NCBI Taxonomy" id="63363"/>
    <lineage>
        <taxon>Bacteria</taxon>
        <taxon>Pseudomonadati</taxon>
        <taxon>Aquificota</taxon>
        <taxon>Aquificia</taxon>
        <taxon>Aquificales</taxon>
        <taxon>Aquificaceae</taxon>
        <taxon>Aquifex</taxon>
    </lineage>
</organism>
<comment type="similarity">
    <text evidence="3">Belongs to the dCTP deaminase family.</text>
</comment>
<dbReference type="Pfam" id="PF22769">
    <property type="entry name" value="DCD"/>
    <property type="match status" value="1"/>
</dbReference>
<protein>
    <recommendedName>
        <fullName evidence="3">dCTP deaminase, dUMP-forming</fullName>
        <ecNumber evidence="3">3.5.4.30</ecNumber>
    </recommendedName>
    <alternativeName>
        <fullName evidence="3">Bifunctional dCTP deaminase:dUTPase</fullName>
    </alternativeName>
    <alternativeName>
        <fullName evidence="3">DCD-DUT</fullName>
    </alternativeName>
</protein>
<keyword evidence="2 3" id="KW-0546">Nucleotide metabolism</keyword>
<dbReference type="PANTHER" id="PTHR42680">
    <property type="entry name" value="DCTP DEAMINASE"/>
    <property type="match status" value="1"/>
</dbReference>
<comment type="catalytic activity">
    <reaction evidence="3">
        <text>dCTP + 2 H2O = dUMP + NH4(+) + diphosphate</text>
        <dbReference type="Rhea" id="RHEA:19205"/>
        <dbReference type="ChEBI" id="CHEBI:15377"/>
        <dbReference type="ChEBI" id="CHEBI:28938"/>
        <dbReference type="ChEBI" id="CHEBI:33019"/>
        <dbReference type="ChEBI" id="CHEBI:61481"/>
        <dbReference type="ChEBI" id="CHEBI:246422"/>
        <dbReference type="EC" id="3.5.4.30"/>
    </reaction>
</comment>
<dbReference type="GO" id="GO:0006229">
    <property type="term" value="P:dUTP biosynthetic process"/>
    <property type="evidence" value="ECO:0007669"/>
    <property type="project" value="InterPro"/>
</dbReference>
<dbReference type="GO" id="GO:0033973">
    <property type="term" value="F:dCTP deaminase (dUMP-forming) activity"/>
    <property type="evidence" value="ECO:0007669"/>
    <property type="project" value="UniProtKB-UniRule"/>
</dbReference>
<dbReference type="UniPathway" id="UPA00610">
    <property type="reaction ID" value="UER00667"/>
</dbReference>
<reference evidence="4" key="1">
    <citation type="journal article" date="2020" name="mSystems">
        <title>Genome- and Community-Level Interaction Insights into Carbon Utilization and Element Cycling Functions of Hydrothermarchaeota in Hydrothermal Sediment.</title>
        <authorList>
            <person name="Zhou Z."/>
            <person name="Liu Y."/>
            <person name="Xu W."/>
            <person name="Pan J."/>
            <person name="Luo Z.H."/>
            <person name="Li M."/>
        </authorList>
    </citation>
    <scope>NUCLEOTIDE SEQUENCE [LARGE SCALE GENOMIC DNA]</scope>
    <source>
        <strain evidence="4">HyVt-501</strain>
    </source>
</reference>
<dbReference type="PANTHER" id="PTHR42680:SF3">
    <property type="entry name" value="DCTP DEAMINASE"/>
    <property type="match status" value="1"/>
</dbReference>
<accession>A0A7C5QL06</accession>
<dbReference type="GO" id="GO:0008829">
    <property type="term" value="F:dCTP deaminase activity"/>
    <property type="evidence" value="ECO:0007669"/>
    <property type="project" value="InterPro"/>
</dbReference>
<evidence type="ECO:0000256" key="1">
    <source>
        <dbReference type="ARBA" id="ARBA00022801"/>
    </source>
</evidence>
<keyword evidence="3" id="KW-0547">Nucleotide-binding</keyword>
<dbReference type="EC" id="3.5.4.30" evidence="3"/>
<keyword evidence="1 3" id="KW-0378">Hydrolase</keyword>
<dbReference type="Proteomes" id="UP000885792">
    <property type="component" value="Unassembled WGS sequence"/>
</dbReference>
<dbReference type="GO" id="GO:0015949">
    <property type="term" value="P:nucleobase-containing small molecule interconversion"/>
    <property type="evidence" value="ECO:0007669"/>
    <property type="project" value="TreeGrafter"/>
</dbReference>
<dbReference type="GO" id="GO:0000166">
    <property type="term" value="F:nucleotide binding"/>
    <property type="evidence" value="ECO:0007669"/>
    <property type="project" value="UniProtKB-KW"/>
</dbReference>
<dbReference type="CDD" id="cd07557">
    <property type="entry name" value="trimeric_dUTPase"/>
    <property type="match status" value="1"/>
</dbReference>
<evidence type="ECO:0000313" key="4">
    <source>
        <dbReference type="EMBL" id="HHJ64000.1"/>
    </source>
</evidence>
<dbReference type="NCBIfam" id="TIGR02274">
    <property type="entry name" value="dCTP_deam"/>
    <property type="match status" value="1"/>
</dbReference>
<evidence type="ECO:0000256" key="2">
    <source>
        <dbReference type="ARBA" id="ARBA00023080"/>
    </source>
</evidence>
<comment type="subunit">
    <text evidence="3">Homotrimer.</text>
</comment>
<dbReference type="HAMAP" id="MF_00146">
    <property type="entry name" value="dCTP_deaminase"/>
    <property type="match status" value="1"/>
</dbReference>
<comment type="caution">
    <text evidence="4">The sequence shown here is derived from an EMBL/GenBank/DDBJ whole genome shotgun (WGS) entry which is preliminary data.</text>
</comment>
<dbReference type="InterPro" id="IPR033704">
    <property type="entry name" value="dUTPase_trimeric"/>
</dbReference>
<dbReference type="SUPFAM" id="SSF51283">
    <property type="entry name" value="dUTPase-like"/>
    <property type="match status" value="1"/>
</dbReference>
<feature type="binding site" evidence="3">
    <location>
        <begin position="96"/>
        <end position="101"/>
    </location>
    <ligand>
        <name>dCTP</name>
        <dbReference type="ChEBI" id="CHEBI:61481"/>
    </ligand>
</feature>
<sequence>MILSDRSIRELIAQGVLGIDPLEEELIQCSSVDLRLGSEFVRYGDGAVIDVRRGCGEVVYERVEDCIEIKPKEFLLATTVEYIKLPSHITAFVEGRSSLGRLGLFIENAGWVDAGFEGQITLELYNANRVPIRLYPGMRICQLVFARLDRVPERVYRGKYRGQRGVTPSRIELDADLSVNSE</sequence>
<feature type="binding site" evidence="3">
    <location>
        <begin position="121"/>
        <end position="123"/>
    </location>
    <ligand>
        <name>dCTP</name>
        <dbReference type="ChEBI" id="CHEBI:61481"/>
    </ligand>
</feature>
<proteinExistence type="inferred from homology"/>
<feature type="binding site" evidence="3">
    <location>
        <position position="113"/>
    </location>
    <ligand>
        <name>dCTP</name>
        <dbReference type="ChEBI" id="CHEBI:61481"/>
    </ligand>
</feature>
<feature type="site" description="Important for bifunctional activity" evidence="3">
    <location>
        <begin position="110"/>
        <end position="111"/>
    </location>
</feature>
<name>A0A7C5QL06_AQUAO</name>
<feature type="binding site" evidence="3">
    <location>
        <position position="156"/>
    </location>
    <ligand>
        <name>dCTP</name>
        <dbReference type="ChEBI" id="CHEBI:61481"/>
    </ligand>
</feature>
<dbReference type="GO" id="GO:0006226">
    <property type="term" value="P:dUMP biosynthetic process"/>
    <property type="evidence" value="ECO:0007669"/>
    <property type="project" value="UniProtKB-UniRule"/>
</dbReference>
<dbReference type="Gene3D" id="2.70.40.10">
    <property type="match status" value="1"/>
</dbReference>
<feature type="binding site" evidence="3">
    <location>
        <position position="159"/>
    </location>
    <ligand>
        <name>dCTP</name>
        <dbReference type="ChEBI" id="CHEBI:61481"/>
    </ligand>
</feature>
<dbReference type="AlphaFoldDB" id="A0A7C5QL06"/>
<gene>
    <name evidence="3 4" type="primary">dcd</name>
    <name evidence="4" type="ORF">ENJ61_03745</name>
</gene>
<dbReference type="InterPro" id="IPR011962">
    <property type="entry name" value="dCTP_deaminase"/>
</dbReference>
<dbReference type="EMBL" id="DRNB01000140">
    <property type="protein sequence ID" value="HHJ64000.1"/>
    <property type="molecule type" value="Genomic_DNA"/>
</dbReference>
<feature type="active site" description="Proton donor/acceptor" evidence="3">
    <location>
        <position position="123"/>
    </location>
</feature>